<dbReference type="EMBL" id="UYYB01027628">
    <property type="protein sequence ID" value="VDM72862.1"/>
    <property type="molecule type" value="Genomic_DNA"/>
</dbReference>
<protein>
    <submittedName>
        <fullName evidence="1">Uncharacterized protein</fullName>
    </submittedName>
</protein>
<dbReference type="AlphaFoldDB" id="A0A3P7L0C2"/>
<dbReference type="Proteomes" id="UP000270094">
    <property type="component" value="Unassembled WGS sequence"/>
</dbReference>
<evidence type="ECO:0000313" key="2">
    <source>
        <dbReference type="Proteomes" id="UP000270094"/>
    </source>
</evidence>
<reference evidence="1 2" key="1">
    <citation type="submission" date="2018-11" db="EMBL/GenBank/DDBJ databases">
        <authorList>
            <consortium name="Pathogen Informatics"/>
        </authorList>
    </citation>
    <scope>NUCLEOTIDE SEQUENCE [LARGE SCALE GENOMIC DNA]</scope>
</reference>
<organism evidence="1 2">
    <name type="scientific">Strongylus vulgaris</name>
    <name type="common">Blood worm</name>
    <dbReference type="NCBI Taxonomy" id="40348"/>
    <lineage>
        <taxon>Eukaryota</taxon>
        <taxon>Metazoa</taxon>
        <taxon>Ecdysozoa</taxon>
        <taxon>Nematoda</taxon>
        <taxon>Chromadorea</taxon>
        <taxon>Rhabditida</taxon>
        <taxon>Rhabditina</taxon>
        <taxon>Rhabditomorpha</taxon>
        <taxon>Strongyloidea</taxon>
        <taxon>Strongylidae</taxon>
        <taxon>Strongylus</taxon>
    </lineage>
</organism>
<sequence length="31" mass="3504">MELAPDGFLTETLSLEQKLALNYRKIIAVLL</sequence>
<evidence type="ECO:0000313" key="1">
    <source>
        <dbReference type="EMBL" id="VDM72862.1"/>
    </source>
</evidence>
<proteinExistence type="predicted"/>
<gene>
    <name evidence="1" type="ORF">SVUK_LOCUS7860</name>
</gene>
<accession>A0A3P7L0C2</accession>
<keyword evidence="2" id="KW-1185">Reference proteome</keyword>
<name>A0A3P7L0C2_STRVU</name>